<dbReference type="Gene3D" id="1.10.220.160">
    <property type="match status" value="1"/>
</dbReference>
<dbReference type="SUPFAM" id="SSF82199">
    <property type="entry name" value="SET domain"/>
    <property type="match status" value="1"/>
</dbReference>
<feature type="region of interest" description="Disordered" evidence="5">
    <location>
        <begin position="1"/>
        <end position="52"/>
    </location>
</feature>
<dbReference type="GO" id="GO:0008270">
    <property type="term" value="F:zinc ion binding"/>
    <property type="evidence" value="ECO:0007669"/>
    <property type="project" value="UniProtKB-KW"/>
</dbReference>
<dbReference type="Proteomes" id="UP000677054">
    <property type="component" value="Unassembled WGS sequence"/>
</dbReference>
<feature type="compositionally biased region" description="Basic and acidic residues" evidence="5">
    <location>
        <begin position="11"/>
        <end position="32"/>
    </location>
</feature>
<evidence type="ECO:0000259" key="6">
    <source>
        <dbReference type="PROSITE" id="PS50280"/>
    </source>
</evidence>
<protein>
    <recommendedName>
        <fullName evidence="10">Protein msta</fullName>
    </recommendedName>
</protein>
<sequence>MGKSGRKKTYKNQEEHQQAAPEGEKADAREGGGEGEGGSGGGGGGGGGDGGGGGGSGETKCRICGIQARSMCAACKDVYYCSKEHQLQDWKNHKEKCLPFKTCYSETLGRHLVATRNIKEGEAIMKEPPLVAGPKQVSSPICLGCHLAMTGEYRCTECGWPVCGPKCQASPYHRPECELLSRSKGKVAFDDLVSPNAYYQCITPLRCLWLRERDVERWGVVERMESHVEERKGTKLFQLRQHNIVDFIRITMGVAEYDDDLIHEVCGVLDTNCFEIRHPKVVVRALYATACIMAHECRPNTRHCFDENLNIIVRATVPIKKGEGITTTYIQILINTYARRNHLSFAKCFWCDCIRCRDPTEFGTYLSGWRCLQCDEGKVSHVNPLDAESEWRCDACDACVEPAVIRARDMSLASEIKAMDKTVEKLEEFLVYHSDVLLPTSSYMVQVKFALVKIYGHVQGFMLDELSPAQLERKEELCRELLTVAAKLDRGLSRFRALLLYDLHEVIVRRSKTDEGRVREALRMLQECLEIISVDPGVTEEGQLTAIARKKLVGLQEYARQLEAKKKNGK</sequence>
<dbReference type="PROSITE" id="PS50280">
    <property type="entry name" value="SET"/>
    <property type="match status" value="1"/>
</dbReference>
<dbReference type="InterPro" id="IPR001214">
    <property type="entry name" value="SET_dom"/>
</dbReference>
<evidence type="ECO:0000256" key="2">
    <source>
        <dbReference type="ARBA" id="ARBA00022771"/>
    </source>
</evidence>
<name>A0A7R9AG21_9CRUS</name>
<feature type="compositionally biased region" description="Basic residues" evidence="5">
    <location>
        <begin position="1"/>
        <end position="10"/>
    </location>
</feature>
<dbReference type="GO" id="GO:0008757">
    <property type="term" value="F:S-adenosylmethionine-dependent methyltransferase activity"/>
    <property type="evidence" value="ECO:0007669"/>
    <property type="project" value="UniProtKB-ARBA"/>
</dbReference>
<dbReference type="InterPro" id="IPR053010">
    <property type="entry name" value="SET_SmydA-8"/>
</dbReference>
<dbReference type="Pfam" id="PF00856">
    <property type="entry name" value="SET"/>
    <property type="match status" value="1"/>
</dbReference>
<feature type="compositionally biased region" description="Gly residues" evidence="5">
    <location>
        <begin position="34"/>
        <end position="52"/>
    </location>
</feature>
<dbReference type="SUPFAM" id="SSF144232">
    <property type="entry name" value="HIT/MYND zinc finger-like"/>
    <property type="match status" value="1"/>
</dbReference>
<evidence type="ECO:0000259" key="7">
    <source>
        <dbReference type="PROSITE" id="PS50865"/>
    </source>
</evidence>
<evidence type="ECO:0000256" key="5">
    <source>
        <dbReference type="SAM" id="MobiDB-lite"/>
    </source>
</evidence>
<dbReference type="Gene3D" id="2.170.270.10">
    <property type="entry name" value="SET domain"/>
    <property type="match status" value="1"/>
</dbReference>
<evidence type="ECO:0000256" key="3">
    <source>
        <dbReference type="ARBA" id="ARBA00022833"/>
    </source>
</evidence>
<dbReference type="OrthoDB" id="265717at2759"/>
<keyword evidence="2 4" id="KW-0863">Zinc-finger</keyword>
<feature type="domain" description="MYND-type" evidence="7">
    <location>
        <begin position="61"/>
        <end position="97"/>
    </location>
</feature>
<evidence type="ECO:0008006" key="10">
    <source>
        <dbReference type="Google" id="ProtNLM"/>
    </source>
</evidence>
<accession>A0A7R9AG21</accession>
<dbReference type="InterPro" id="IPR002893">
    <property type="entry name" value="Znf_MYND"/>
</dbReference>
<dbReference type="AlphaFoldDB" id="A0A7R9AG21"/>
<dbReference type="InterPro" id="IPR046341">
    <property type="entry name" value="SET_dom_sf"/>
</dbReference>
<dbReference type="Gene3D" id="6.10.140.2220">
    <property type="match status" value="2"/>
</dbReference>
<feature type="domain" description="SET" evidence="6">
    <location>
        <begin position="95"/>
        <end position="330"/>
    </location>
</feature>
<dbReference type="Pfam" id="PF01753">
    <property type="entry name" value="zf-MYND"/>
    <property type="match status" value="1"/>
</dbReference>
<dbReference type="GO" id="GO:0008276">
    <property type="term" value="F:protein methyltransferase activity"/>
    <property type="evidence" value="ECO:0007669"/>
    <property type="project" value="UniProtKB-ARBA"/>
</dbReference>
<keyword evidence="9" id="KW-1185">Reference proteome</keyword>
<organism evidence="8">
    <name type="scientific">Darwinula stevensoni</name>
    <dbReference type="NCBI Taxonomy" id="69355"/>
    <lineage>
        <taxon>Eukaryota</taxon>
        <taxon>Metazoa</taxon>
        <taxon>Ecdysozoa</taxon>
        <taxon>Arthropoda</taxon>
        <taxon>Crustacea</taxon>
        <taxon>Oligostraca</taxon>
        <taxon>Ostracoda</taxon>
        <taxon>Podocopa</taxon>
        <taxon>Podocopida</taxon>
        <taxon>Darwinulocopina</taxon>
        <taxon>Darwinuloidea</taxon>
        <taxon>Darwinulidae</taxon>
        <taxon>Darwinula</taxon>
    </lineage>
</organism>
<dbReference type="PANTHER" id="PTHR46455">
    <property type="entry name" value="SET AND MYND DOMAIN CONTAINING, ARTHROPOD-SPECIFIC, MEMBER 4, ISOFORM A"/>
    <property type="match status" value="1"/>
</dbReference>
<evidence type="ECO:0000313" key="9">
    <source>
        <dbReference type="Proteomes" id="UP000677054"/>
    </source>
</evidence>
<dbReference type="CDD" id="cd20071">
    <property type="entry name" value="SET_SMYD"/>
    <property type="match status" value="1"/>
</dbReference>
<evidence type="ECO:0000256" key="1">
    <source>
        <dbReference type="ARBA" id="ARBA00022723"/>
    </source>
</evidence>
<dbReference type="PROSITE" id="PS01360">
    <property type="entry name" value="ZF_MYND_1"/>
    <property type="match status" value="1"/>
</dbReference>
<evidence type="ECO:0000256" key="4">
    <source>
        <dbReference type="PROSITE-ProRule" id="PRU00134"/>
    </source>
</evidence>
<dbReference type="PANTHER" id="PTHR46455:SF1">
    <property type="entry name" value="SET AND MYND DOMAIN CONTAINING, ARTHROPOD-SPECIFIC, MEMBER 2"/>
    <property type="match status" value="1"/>
</dbReference>
<dbReference type="GO" id="GO:0008170">
    <property type="term" value="F:N-methyltransferase activity"/>
    <property type="evidence" value="ECO:0007669"/>
    <property type="project" value="UniProtKB-ARBA"/>
</dbReference>
<dbReference type="PROSITE" id="PS50865">
    <property type="entry name" value="ZF_MYND_2"/>
    <property type="match status" value="1"/>
</dbReference>
<gene>
    <name evidence="8" type="ORF">DSTB1V02_LOCUS13322</name>
</gene>
<dbReference type="EMBL" id="CAJPEV010006131">
    <property type="protein sequence ID" value="CAG0903864.1"/>
    <property type="molecule type" value="Genomic_DNA"/>
</dbReference>
<keyword evidence="3" id="KW-0862">Zinc</keyword>
<keyword evidence="1" id="KW-0479">Metal-binding</keyword>
<proteinExistence type="predicted"/>
<evidence type="ECO:0000313" key="8">
    <source>
        <dbReference type="EMBL" id="CAD7253574.1"/>
    </source>
</evidence>
<dbReference type="EMBL" id="LR905648">
    <property type="protein sequence ID" value="CAD7253574.1"/>
    <property type="molecule type" value="Genomic_DNA"/>
</dbReference>
<reference evidence="8" key="1">
    <citation type="submission" date="2020-11" db="EMBL/GenBank/DDBJ databases">
        <authorList>
            <person name="Tran Van P."/>
        </authorList>
    </citation>
    <scope>NUCLEOTIDE SEQUENCE</scope>
</reference>